<name>A0ACC0WZJ2_9ROSI</name>
<accession>A0ACC0WZJ2</accession>
<comment type="caution">
    <text evidence="1">The sequence shown here is derived from an EMBL/GenBank/DDBJ whole genome shotgun (WGS) entry which is preliminary data.</text>
</comment>
<proteinExistence type="predicted"/>
<evidence type="ECO:0000313" key="1">
    <source>
        <dbReference type="EMBL" id="KAJ0007638.1"/>
    </source>
</evidence>
<gene>
    <name evidence="1" type="ORF">Pint_29525</name>
</gene>
<evidence type="ECO:0000313" key="2">
    <source>
        <dbReference type="Proteomes" id="UP001163603"/>
    </source>
</evidence>
<dbReference type="EMBL" id="CM047750">
    <property type="protein sequence ID" value="KAJ0007638.1"/>
    <property type="molecule type" value="Genomic_DNA"/>
</dbReference>
<organism evidence="1 2">
    <name type="scientific">Pistacia integerrima</name>
    <dbReference type="NCBI Taxonomy" id="434235"/>
    <lineage>
        <taxon>Eukaryota</taxon>
        <taxon>Viridiplantae</taxon>
        <taxon>Streptophyta</taxon>
        <taxon>Embryophyta</taxon>
        <taxon>Tracheophyta</taxon>
        <taxon>Spermatophyta</taxon>
        <taxon>Magnoliopsida</taxon>
        <taxon>eudicotyledons</taxon>
        <taxon>Gunneridae</taxon>
        <taxon>Pentapetalae</taxon>
        <taxon>rosids</taxon>
        <taxon>malvids</taxon>
        <taxon>Sapindales</taxon>
        <taxon>Anacardiaceae</taxon>
        <taxon>Pistacia</taxon>
    </lineage>
</organism>
<sequence>MEGCSHVSTSVAGTPGYLDPDQLVTSMAAEGNIEDVIDPGLLGDFEIISAKKAFELALACTSHTSCQRPFMNDVVEELKEYLVMELARKTNGCGVELDYTREIISMNFDSESSLQPR</sequence>
<keyword evidence="2" id="KW-1185">Reference proteome</keyword>
<reference evidence="2" key="1">
    <citation type="journal article" date="2023" name="G3 (Bethesda)">
        <title>Genome assembly and association tests identify interacting loci associated with vigor, precocity, and sex in interspecific pistachio rootstocks.</title>
        <authorList>
            <person name="Palmer W."/>
            <person name="Jacygrad E."/>
            <person name="Sagayaradj S."/>
            <person name="Cavanaugh K."/>
            <person name="Han R."/>
            <person name="Bertier L."/>
            <person name="Beede B."/>
            <person name="Kafkas S."/>
            <person name="Golino D."/>
            <person name="Preece J."/>
            <person name="Michelmore R."/>
        </authorList>
    </citation>
    <scope>NUCLEOTIDE SEQUENCE [LARGE SCALE GENOMIC DNA]</scope>
</reference>
<protein>
    <submittedName>
        <fullName evidence="1">Uncharacterized protein</fullName>
    </submittedName>
</protein>
<dbReference type="Proteomes" id="UP001163603">
    <property type="component" value="Chromosome 15"/>
</dbReference>